<organism evidence="6 7">
    <name type="scientific">Herbaspirillum seropedicae (strain SmR1)</name>
    <dbReference type="NCBI Taxonomy" id="757424"/>
    <lineage>
        <taxon>Bacteria</taxon>
        <taxon>Pseudomonadati</taxon>
        <taxon>Pseudomonadota</taxon>
        <taxon>Betaproteobacteria</taxon>
        <taxon>Burkholderiales</taxon>
        <taxon>Oxalobacteraceae</taxon>
        <taxon>Herbaspirillum</taxon>
    </lineage>
</organism>
<dbReference type="PANTHER" id="PTHR46796">
    <property type="entry name" value="HTH-TYPE TRANSCRIPTIONAL ACTIVATOR RHAS-RELATED"/>
    <property type="match status" value="1"/>
</dbReference>
<feature type="domain" description="HTH araC/xylS-type" evidence="5">
    <location>
        <begin position="206"/>
        <end position="304"/>
    </location>
</feature>
<dbReference type="PANTHER" id="PTHR46796:SF7">
    <property type="entry name" value="ARAC FAMILY TRANSCRIPTIONAL REGULATOR"/>
    <property type="match status" value="1"/>
</dbReference>
<keyword evidence="3" id="KW-0804">Transcription</keyword>
<evidence type="ECO:0000313" key="7">
    <source>
        <dbReference type="Proteomes" id="UP000000329"/>
    </source>
</evidence>
<keyword evidence="7" id="KW-1185">Reference proteome</keyword>
<dbReference type="InterPro" id="IPR020449">
    <property type="entry name" value="Tscrpt_reg_AraC-type_HTH"/>
</dbReference>
<dbReference type="eggNOG" id="COG2207">
    <property type="taxonomic scope" value="Bacteria"/>
</dbReference>
<dbReference type="GO" id="GO:0003700">
    <property type="term" value="F:DNA-binding transcription factor activity"/>
    <property type="evidence" value="ECO:0007669"/>
    <property type="project" value="InterPro"/>
</dbReference>
<dbReference type="PROSITE" id="PS01124">
    <property type="entry name" value="HTH_ARAC_FAMILY_2"/>
    <property type="match status" value="1"/>
</dbReference>
<dbReference type="GeneID" id="29389983"/>
<dbReference type="eggNOG" id="COG3450">
    <property type="taxonomic scope" value="Bacteria"/>
</dbReference>
<sequence>MSEPTDPLAEVVTLLQPAARYTKYVQGSGAWRVQRSRPELAFYCAVLDGSCRLEPAAGPAILLEAGDFVLAPALHGFALTSLHTNDATLLDESNPPPLLPDGRYHLGTPEGPAEVQLVAGHCVFESPDSVLLVSLLPDLVVVRAHTRLATLVQLVGDESRAQRPAREVVLARLLEVLLIEALRSSNDPTVAASPGLLRGLADVRLAQAIRALHAQPAQDWNVPRLARVAALSRSSFFERFRREVGLTPMDYLLAWRMALAKRLLLRADGSIAEVALQVGYSSASTFSVAFSRHVGLPPSQFVQQQRRRQPEAAQTTQAA</sequence>
<dbReference type="OrthoDB" id="9789899at2"/>
<dbReference type="InterPro" id="IPR018062">
    <property type="entry name" value="HTH_AraC-typ_CS"/>
</dbReference>
<dbReference type="STRING" id="757424.Hsero_2445"/>
<keyword evidence="2" id="KW-0238">DNA-binding</keyword>
<dbReference type="EMBL" id="CP002039">
    <property type="protein sequence ID" value="ADJ63944.1"/>
    <property type="molecule type" value="Genomic_DNA"/>
</dbReference>
<evidence type="ECO:0000313" key="6">
    <source>
        <dbReference type="EMBL" id="ADJ63944.1"/>
    </source>
</evidence>
<dbReference type="SUPFAM" id="SSF46689">
    <property type="entry name" value="Homeodomain-like"/>
    <property type="match status" value="2"/>
</dbReference>
<dbReference type="Pfam" id="PF12833">
    <property type="entry name" value="HTH_18"/>
    <property type="match status" value="1"/>
</dbReference>
<evidence type="ECO:0000256" key="2">
    <source>
        <dbReference type="ARBA" id="ARBA00023125"/>
    </source>
</evidence>
<evidence type="ECO:0000256" key="4">
    <source>
        <dbReference type="SAM" id="MobiDB-lite"/>
    </source>
</evidence>
<dbReference type="InterPro" id="IPR032783">
    <property type="entry name" value="AraC_lig"/>
</dbReference>
<evidence type="ECO:0000256" key="3">
    <source>
        <dbReference type="ARBA" id="ARBA00023163"/>
    </source>
</evidence>
<dbReference type="Proteomes" id="UP000000329">
    <property type="component" value="Chromosome"/>
</dbReference>
<dbReference type="Gene3D" id="1.10.10.60">
    <property type="entry name" value="Homeodomain-like"/>
    <property type="match status" value="2"/>
</dbReference>
<keyword evidence="1" id="KW-0805">Transcription regulation</keyword>
<dbReference type="Pfam" id="PF12852">
    <property type="entry name" value="Cupin_6"/>
    <property type="match status" value="1"/>
</dbReference>
<dbReference type="RefSeq" id="WP_013234423.1">
    <property type="nucleotide sequence ID" value="NC_014323.1"/>
</dbReference>
<protein>
    <submittedName>
        <fullName evidence="6">Transcription regulator protein</fullName>
    </submittedName>
</protein>
<dbReference type="InterPro" id="IPR050204">
    <property type="entry name" value="AraC_XylS_family_regulators"/>
</dbReference>
<reference evidence="6 7" key="1">
    <citation type="submission" date="2010-04" db="EMBL/GenBank/DDBJ databases">
        <title>The genome of Herbaspirillum seropedicae SmR1, an endophytic, nitrogen-fixing, plant-growth promoting beta-Proteobacteria.</title>
        <authorList>
            <person name="Pedrosa F.O."/>
            <person name="Monteiro R.A."/>
            <person name="Wassem R."/>
            <person name="Cruz L.M."/>
            <person name="Ayub R.A."/>
            <person name="Colauto N.B."/>
            <person name="Fernandez M.A."/>
            <person name="Fungaro M.H.P."/>
            <person name="Grisard E.C."/>
            <person name="Hungria M."/>
            <person name="Madeira H.M.F."/>
            <person name="Nodari R.O."/>
            <person name="Osaku C.A."/>
            <person name="Petzl-Erler M.L."/>
            <person name="Terenzi H."/>
            <person name="Vieira L.G.E."/>
            <person name="Almeida M.I.M."/>
            <person name="Alves L.R."/>
            <person name="Arantes O.M.N."/>
            <person name="Balsanelli E."/>
            <person name="Barcellos F.G."/>
            <person name="Baura V.A."/>
            <person name="Binde D.R."/>
            <person name="Campo R.J."/>
            <person name="Chubatsu L.S."/>
            <person name="Chueire L.M.O."/>
            <person name="Ciferri R.R."/>
            <person name="Correa L.C."/>
            <person name="da Conceicao Silva J.L."/>
            <person name="Dabul A.N.G."/>
            <person name="Dambros B.P."/>
            <person name="Faoro H."/>
            <person name="Favetti A."/>
            <person name="Friedermann G."/>
            <person name="Furlaneto M.C."/>
            <person name="Gasques L.S."/>
            <person name="Gimenes C.C.T."/>
            <person name="Gioppo N.M.R."/>
            <person name="Glienke-Blanco C."/>
            <person name="Godoy L.P."/>
            <person name="Guerra M.P."/>
            <person name="Karp S."/>
            <person name="Kava-Cordeiro V."/>
            <person name="Margarido V.P."/>
            <person name="Mathioni S.M."/>
            <person name="Menck-Soares M.A."/>
            <person name="Murace N.K."/>
            <person name="Nicolas M.F."/>
            <person name="Oliveira C.E.C."/>
            <person name="Pagnan N.A.B."/>
            <person name="Pamphile J.A."/>
            <person name="Patussi E.V."/>
            <person name="Pereira L.F.P."/>
            <person name="Pereira-Ferrari L."/>
            <person name="Pinto F.G.S."/>
            <person name="Precoma C."/>
            <person name="Prioli A.J."/>
            <person name="Prioli S.M.A.P."/>
            <person name="Raittz R.T."/>
            <person name="Ramos H.J.O."/>
            <person name="Ribeiro E.M.S.F."/>
            <person name="Rigo L.U."/>
            <person name="Rocha C.L.M.S.C."/>
            <person name="Rocha S.N."/>
            <person name="Santos K."/>
            <person name="Satori D."/>
            <person name="Silva A.G."/>
            <person name="Simao R.C.G."/>
            <person name="Soares M.A.M."/>
            <person name="Souza E.M."/>
            <person name="Steffens M.B.R."/>
            <person name="Steindel M."/>
            <person name="Tadra-Sfeir M.Z."/>
            <person name="Takahashi E.K."/>
            <person name="Torres R.A."/>
            <person name="Valle J.S."/>
            <person name="Vernal J.I."/>
            <person name="Vilas-Boas L.A."/>
            <person name="Watanabe M.A.E."/>
            <person name="Weiss V.A."/>
            <person name="Yates M.A."/>
            <person name="Souza E.M."/>
        </authorList>
    </citation>
    <scope>NUCLEOTIDE SEQUENCE [LARGE SCALE GENOMIC DNA]</scope>
    <source>
        <strain evidence="6 7">SmR1</strain>
    </source>
</reference>
<evidence type="ECO:0000259" key="5">
    <source>
        <dbReference type="PROSITE" id="PS01124"/>
    </source>
</evidence>
<dbReference type="PROSITE" id="PS00041">
    <property type="entry name" value="HTH_ARAC_FAMILY_1"/>
    <property type="match status" value="1"/>
</dbReference>
<dbReference type="InterPro" id="IPR018060">
    <property type="entry name" value="HTH_AraC"/>
</dbReference>
<evidence type="ECO:0000256" key="1">
    <source>
        <dbReference type="ARBA" id="ARBA00023015"/>
    </source>
</evidence>
<dbReference type="SMART" id="SM00342">
    <property type="entry name" value="HTH_ARAC"/>
    <property type="match status" value="1"/>
</dbReference>
<proteinExistence type="predicted"/>
<accession>D8IWC4</accession>
<dbReference type="InterPro" id="IPR009057">
    <property type="entry name" value="Homeodomain-like_sf"/>
</dbReference>
<gene>
    <name evidence="6" type="ordered locus">Hsero_2445</name>
</gene>
<dbReference type="GO" id="GO:0043565">
    <property type="term" value="F:sequence-specific DNA binding"/>
    <property type="evidence" value="ECO:0007669"/>
    <property type="project" value="InterPro"/>
</dbReference>
<dbReference type="HOGENOM" id="CLU_000445_81_0_4"/>
<dbReference type="KEGG" id="hse:Hsero_2445"/>
<name>D8IWC4_HERSS</name>
<dbReference type="AlphaFoldDB" id="D8IWC4"/>
<feature type="region of interest" description="Disordered" evidence="4">
    <location>
        <begin position="300"/>
        <end position="319"/>
    </location>
</feature>
<dbReference type="PRINTS" id="PR00032">
    <property type="entry name" value="HTHARAC"/>
</dbReference>